<dbReference type="GO" id="GO:0005886">
    <property type="term" value="C:plasma membrane"/>
    <property type="evidence" value="ECO:0007669"/>
    <property type="project" value="UniProtKB-SubCell"/>
</dbReference>
<feature type="domain" description="Bacterial sugar transferase" evidence="10">
    <location>
        <begin position="283"/>
        <end position="474"/>
    </location>
</feature>
<dbReference type="InterPro" id="IPR017472">
    <property type="entry name" value="Undecaprenyl-P_galact_Ptfrase"/>
</dbReference>
<reference evidence="11 12" key="1">
    <citation type="journal article" date="2020" name="Microb. Ecol.">
        <title>Ecogenomics of the Marine Benthic Filamentous Cyanobacterium Adonisia.</title>
        <authorList>
            <person name="Walter J.M."/>
            <person name="Coutinho F.H."/>
            <person name="Leomil L."/>
            <person name="Hargreaves P.I."/>
            <person name="Campeao M.E."/>
            <person name="Vieira V.V."/>
            <person name="Silva B.S."/>
            <person name="Fistarol G.O."/>
            <person name="Salomon P.S."/>
            <person name="Sawabe T."/>
            <person name="Mino S."/>
            <person name="Hosokawa M."/>
            <person name="Miyashita H."/>
            <person name="Maruyama F."/>
            <person name="van Verk M.C."/>
            <person name="Dutilh B.E."/>
            <person name="Thompson C.C."/>
            <person name="Thompson F.L."/>
        </authorList>
    </citation>
    <scope>NUCLEOTIDE SEQUENCE [LARGE SCALE GENOMIC DNA]</scope>
    <source>
        <strain evidence="11 12">CCMR0082</strain>
    </source>
</reference>
<feature type="transmembrane region" description="Helical" evidence="9">
    <location>
        <begin position="289"/>
        <end position="309"/>
    </location>
</feature>
<dbReference type="InterPro" id="IPR017475">
    <property type="entry name" value="EPS_sugar_tfrase"/>
</dbReference>
<dbReference type="AlphaFoldDB" id="A0A6M0S478"/>
<comment type="similarity">
    <text evidence="3">Belongs to the bacterial sugar transferase family.</text>
</comment>
<evidence type="ECO:0000256" key="9">
    <source>
        <dbReference type="SAM" id="Phobius"/>
    </source>
</evidence>
<dbReference type="PANTHER" id="PTHR30576">
    <property type="entry name" value="COLANIC BIOSYNTHESIS UDP-GLUCOSE LIPID CARRIER TRANSFERASE"/>
    <property type="match status" value="1"/>
</dbReference>
<dbReference type="PANTHER" id="PTHR30576:SF4">
    <property type="entry name" value="UNDECAPRENYL-PHOSPHATE GALACTOSE PHOSPHOTRANSFERASE"/>
    <property type="match status" value="1"/>
</dbReference>
<evidence type="ECO:0000256" key="5">
    <source>
        <dbReference type="ARBA" id="ARBA00022679"/>
    </source>
</evidence>
<evidence type="ECO:0000313" key="12">
    <source>
        <dbReference type="Proteomes" id="UP000473574"/>
    </source>
</evidence>
<keyword evidence="6 9" id="KW-0812">Transmembrane</keyword>
<dbReference type="Gene3D" id="3.40.50.720">
    <property type="entry name" value="NAD(P)-binding Rossmann-like Domain"/>
    <property type="match status" value="1"/>
</dbReference>
<dbReference type="Proteomes" id="UP000473574">
    <property type="component" value="Unassembled WGS sequence"/>
</dbReference>
<dbReference type="RefSeq" id="WP_163662366.1">
    <property type="nucleotide sequence ID" value="NZ_QZCE01000002.1"/>
</dbReference>
<evidence type="ECO:0000256" key="1">
    <source>
        <dbReference type="ARBA" id="ARBA00004141"/>
    </source>
</evidence>
<comment type="caution">
    <text evidence="11">The sequence shown here is derived from an EMBL/GenBank/DDBJ whole genome shotgun (WGS) entry which is preliminary data.</text>
</comment>
<dbReference type="NCBIfam" id="TIGR03022">
    <property type="entry name" value="WbaP_sugtrans"/>
    <property type="match status" value="1"/>
</dbReference>
<evidence type="ECO:0000256" key="3">
    <source>
        <dbReference type="ARBA" id="ARBA00006464"/>
    </source>
</evidence>
<dbReference type="GO" id="GO:0000271">
    <property type="term" value="P:polysaccharide biosynthetic process"/>
    <property type="evidence" value="ECO:0007669"/>
    <property type="project" value="InterPro"/>
</dbReference>
<comment type="subcellular location">
    <subcellularLocation>
        <location evidence="2">Cell membrane</location>
    </subcellularLocation>
    <subcellularLocation>
        <location evidence="1">Membrane</location>
        <topology evidence="1">Multi-pass membrane protein</topology>
    </subcellularLocation>
</comment>
<dbReference type="InterPro" id="IPR036291">
    <property type="entry name" value="NAD(P)-bd_dom_sf"/>
</dbReference>
<accession>A0A6M0S478</accession>
<evidence type="ECO:0000313" key="11">
    <source>
        <dbReference type="EMBL" id="NEZ63185.1"/>
    </source>
</evidence>
<dbReference type="EMBL" id="QZCE01000002">
    <property type="protein sequence ID" value="NEZ63185.1"/>
    <property type="molecule type" value="Genomic_DNA"/>
</dbReference>
<dbReference type="Pfam" id="PF02397">
    <property type="entry name" value="Bac_transf"/>
    <property type="match status" value="1"/>
</dbReference>
<evidence type="ECO:0000256" key="2">
    <source>
        <dbReference type="ARBA" id="ARBA00004236"/>
    </source>
</evidence>
<name>A0A6M0S478_9CYAN</name>
<organism evidence="11 12">
    <name type="scientific">Adonisia turfae CCMR0082</name>
    <dbReference type="NCBI Taxonomy" id="2304604"/>
    <lineage>
        <taxon>Bacteria</taxon>
        <taxon>Bacillati</taxon>
        <taxon>Cyanobacteriota</taxon>
        <taxon>Adonisia</taxon>
        <taxon>Adonisia turfae</taxon>
    </lineage>
</organism>
<evidence type="ECO:0000259" key="10">
    <source>
        <dbReference type="Pfam" id="PF02397"/>
    </source>
</evidence>
<dbReference type="Pfam" id="PF13727">
    <property type="entry name" value="CoA_binding_3"/>
    <property type="match status" value="1"/>
</dbReference>
<feature type="transmembrane region" description="Helical" evidence="9">
    <location>
        <begin position="21"/>
        <end position="49"/>
    </location>
</feature>
<feature type="transmembrane region" description="Helical" evidence="9">
    <location>
        <begin position="92"/>
        <end position="110"/>
    </location>
</feature>
<feature type="transmembrane region" description="Helical" evidence="9">
    <location>
        <begin position="61"/>
        <end position="80"/>
    </location>
</feature>
<keyword evidence="4" id="KW-1003">Cell membrane</keyword>
<evidence type="ECO:0000256" key="4">
    <source>
        <dbReference type="ARBA" id="ARBA00022475"/>
    </source>
</evidence>
<dbReference type="GO" id="GO:0016780">
    <property type="term" value="F:phosphotransferase activity, for other substituted phosphate groups"/>
    <property type="evidence" value="ECO:0007669"/>
    <property type="project" value="TreeGrafter"/>
</dbReference>
<keyword evidence="8 9" id="KW-0472">Membrane</keyword>
<evidence type="ECO:0000256" key="6">
    <source>
        <dbReference type="ARBA" id="ARBA00022692"/>
    </source>
</evidence>
<protein>
    <submittedName>
        <fullName evidence="11">Undecaprenyl-phosphate galactose phosphotransferase WbaP</fullName>
    </submittedName>
</protein>
<feature type="transmembrane region" description="Helical" evidence="9">
    <location>
        <begin position="116"/>
        <end position="139"/>
    </location>
</feature>
<evidence type="ECO:0000256" key="7">
    <source>
        <dbReference type="ARBA" id="ARBA00022989"/>
    </source>
</evidence>
<evidence type="ECO:0000256" key="8">
    <source>
        <dbReference type="ARBA" id="ARBA00023136"/>
    </source>
</evidence>
<sequence length="480" mass="54134">MTLSQPTKPAIAPLKVHAHPGYMVTALITCDALCLSLAGIISVYVRLWFNGQYEPSLYWELWPFLGLFLLGYGLAGLYPGQGIGPVEELRRLALTTTLLYLTLGSAVFLFRDLELYSRAAFLMAWGLSIILPLLGRYGLRALVAKRSWWGYPVLVLGAGKTGALVIRTLHRQPALGLKPVAVLDDDVNKHGYLEGVPVIGNLSQAPVLAGRDQIPYAIMAMPGVHRDRLLYVAQHYGRAFPHLLIIPDLFGMASLWVAARDLGGVLGLESQQQLLLPGPKLTKSLLDQCLTLIVGLVSFPLIVLIALAIRIDSPGPILYRQTRIGRNGHPFKAWKFRTMVPNAERVLKDYLQSQPELQTHWSKDRKLKYDPRITRLGRWLRRTSLDELPQLWNVLRGEMSLVGPRPIVHDEVKLYEEKFQLYTQVLPGLTGLWQVSGRNNITYQERVNLDAYYVRNWSVWLDIYILIRTIWVVIMGDGAY</sequence>
<keyword evidence="7 9" id="KW-1133">Transmembrane helix</keyword>
<keyword evidence="5 11" id="KW-0808">Transferase</keyword>
<dbReference type="SUPFAM" id="SSF51735">
    <property type="entry name" value="NAD(P)-binding Rossmann-fold domains"/>
    <property type="match status" value="1"/>
</dbReference>
<dbReference type="InterPro" id="IPR003362">
    <property type="entry name" value="Bact_transf"/>
</dbReference>
<proteinExistence type="inferred from homology"/>
<dbReference type="NCBIfam" id="TIGR03025">
    <property type="entry name" value="EPS_sugtrans"/>
    <property type="match status" value="1"/>
</dbReference>
<gene>
    <name evidence="11" type="primary">wbaP</name>
    <name evidence="11" type="ORF">D0962_10385</name>
</gene>